<gene>
    <name evidence="4" type="ORF">A3L11_02875</name>
</gene>
<dbReference type="Proteomes" id="UP000250125">
    <property type="component" value="Chromosome"/>
</dbReference>
<dbReference type="EMBL" id="CP015103">
    <property type="protein sequence ID" value="ASJ08226.1"/>
    <property type="molecule type" value="Genomic_DNA"/>
</dbReference>
<proteinExistence type="predicted"/>
<keyword evidence="2" id="KW-1133">Transmembrane helix</keyword>
<dbReference type="SUPFAM" id="SSF53756">
    <property type="entry name" value="UDP-Glycosyltransferase/glycogen phosphorylase"/>
    <property type="match status" value="1"/>
</dbReference>
<dbReference type="AlphaFoldDB" id="A0A2Z2MR21"/>
<name>A0A2Z2MR21_9EURY</name>
<dbReference type="PANTHER" id="PTHR46401:SF2">
    <property type="entry name" value="GLYCOSYLTRANSFERASE WBBK-RELATED"/>
    <property type="match status" value="1"/>
</dbReference>
<evidence type="ECO:0000313" key="4">
    <source>
        <dbReference type="EMBL" id="ASJ08226.1"/>
    </source>
</evidence>
<evidence type="ECO:0000313" key="5">
    <source>
        <dbReference type="Proteomes" id="UP000250125"/>
    </source>
</evidence>
<evidence type="ECO:0000256" key="1">
    <source>
        <dbReference type="ARBA" id="ARBA00022679"/>
    </source>
</evidence>
<feature type="domain" description="Glycosyltransferase subfamily 4-like N-terminal" evidence="3">
    <location>
        <begin position="6"/>
        <end position="124"/>
    </location>
</feature>
<dbReference type="KEGG" id="tsl:A3L11_02875"/>
<keyword evidence="2" id="KW-0812">Transmembrane</keyword>
<accession>A0A2Z2MR21</accession>
<evidence type="ECO:0000256" key="2">
    <source>
        <dbReference type="SAM" id="Phobius"/>
    </source>
</evidence>
<sequence length="295" mass="33720">MYFLGVNPSYWRNLIGIIKNTSVGAVVGSLIVSALPLALAKILLKKRIVYDAHNVEKERVIEGSLTETENRFKFILKFRWYLHEYLAVKTADEIISISHDDKRKLVALYRVHPEKIRVRPPRINLPPEVEKKSRMHRETFKAVFHGTYWYLPNRKALHLIKDYLSKNVRHVQFVVFGSHTPEISERNFESLGFVDDVFEFLSSCDVAIVPLRRGAGVKLKVLDYMAAGLPIVTTRKGAEGLDLVDGKHAIIVEDVDEEFISAVEELVESPKLRRKMGHNARKLAMKKYVVSKDGG</sequence>
<dbReference type="Pfam" id="PF13439">
    <property type="entry name" value="Glyco_transf_4"/>
    <property type="match status" value="1"/>
</dbReference>
<dbReference type="CDD" id="cd03801">
    <property type="entry name" value="GT4_PimA-like"/>
    <property type="match status" value="1"/>
</dbReference>
<dbReference type="Pfam" id="PF13692">
    <property type="entry name" value="Glyco_trans_1_4"/>
    <property type="match status" value="1"/>
</dbReference>
<feature type="transmembrane region" description="Helical" evidence="2">
    <location>
        <begin position="20"/>
        <end position="40"/>
    </location>
</feature>
<keyword evidence="1" id="KW-0808">Transferase</keyword>
<protein>
    <recommendedName>
        <fullName evidence="3">Glycosyltransferase subfamily 4-like N-terminal domain-containing protein</fullName>
    </recommendedName>
</protein>
<dbReference type="Gene3D" id="3.40.50.2000">
    <property type="entry name" value="Glycogen Phosphorylase B"/>
    <property type="match status" value="2"/>
</dbReference>
<dbReference type="GO" id="GO:0016757">
    <property type="term" value="F:glycosyltransferase activity"/>
    <property type="evidence" value="ECO:0007669"/>
    <property type="project" value="TreeGrafter"/>
</dbReference>
<organism evidence="4 5">
    <name type="scientific">Thermococcus siculi</name>
    <dbReference type="NCBI Taxonomy" id="72803"/>
    <lineage>
        <taxon>Archaea</taxon>
        <taxon>Methanobacteriati</taxon>
        <taxon>Methanobacteriota</taxon>
        <taxon>Thermococci</taxon>
        <taxon>Thermococcales</taxon>
        <taxon>Thermococcaceae</taxon>
        <taxon>Thermococcus</taxon>
    </lineage>
</organism>
<dbReference type="PANTHER" id="PTHR46401">
    <property type="entry name" value="GLYCOSYLTRANSFERASE WBBK-RELATED"/>
    <property type="match status" value="1"/>
</dbReference>
<dbReference type="InterPro" id="IPR028098">
    <property type="entry name" value="Glyco_trans_4-like_N"/>
</dbReference>
<evidence type="ECO:0000259" key="3">
    <source>
        <dbReference type="Pfam" id="PF13439"/>
    </source>
</evidence>
<keyword evidence="2" id="KW-0472">Membrane</keyword>
<reference evidence="4 5" key="1">
    <citation type="submission" date="2016-04" db="EMBL/GenBank/DDBJ databases">
        <title>Complete genome sequence of Thermococcus siculi type strain RG-20.</title>
        <authorList>
            <person name="Oger P.M."/>
        </authorList>
    </citation>
    <scope>NUCLEOTIDE SEQUENCE [LARGE SCALE GENOMIC DNA]</scope>
    <source>
        <strain evidence="4 5">RG-20</strain>
    </source>
</reference>
<keyword evidence="5" id="KW-1185">Reference proteome</keyword>